<sequence length="1215" mass="131884">MTTVPVTTTNTSIKQTGTAKLLINADGTVRLMADPKNFPTPGLKDSHKLFAACSENGQMNVYYSPTGNPSEVYLLKPTANSEGAQFFPGNFSRIPVTQTSTNSHLTNLIIQKQNQLDLGAQRHPNPPIVKLISETWSAKETLVNNVSLLEKTARVSDHSSSDTITKLTNPLKEPLEKSTDVTNKISDTSDLIPSVVFSKDSAVKLSSSPYGKLNAGKLIELNTTINQQSQKSNSNNSSRTSSPDPEDPLANIIDVASTIAAHVADTEKKKLFENSPQTIRISPVQTNHQPTSKTFQPLSSFSAKSQASFTSMGSDKYEKSKSKHNSLIPVVVFPKDYQKNNLTSSSNFKNPSIPPLRHPYTTPPSHNAVSQALQSFLVKTNADKTKPIIIQKTTPGNENTKQSPLPQAVQNLPIPARSEETPCEDIPLGIRIDSVFSLSATENVDHVSNEPTKKRKKKIQKSYKIVLDFKTVKCKPCYVVLERLHHSQENDIKNKLQVQCSEHCRKRTLNYMCGINLLDCKHPDQNRTVTVVNRSKVTLQDPTTPGPMDAERLNIVNNNTEHTSCSAKSSVGQRTHNKENVQSSNIIFKDPVNEHFPNVTFSNNVQTMKFNSTTTKAVTQSAKTQQGASQPLAIILPTTSNSLLKNYHFTTVPSQSTNHFTKSTTSSPHVVNISMNNTINTATLSQQTGTSVKTTYPHIVNISSTDINSVKSVSSSQQPRASVKTINPNVILAPGTVSPNQTRTLTSPSASGNNTKYFLMQVGGKSVLIPAEKPGLNNKAFVLNPNKDGTSVLTPANITYSKVNSSQNSTTATFSISGTSFPVSTTTTTKSAISPKPNIIGPAVASERQIPVPSSVSGSPPISIQPAGKLPIPNITPNTTQARITNKMTDTPTAPITADDPPARKRKKTLAERYPLPPGVVIKKEPVTRGYGDEEPEISPPKISRSSSLSTAITSSTSRTTYTTPNMQSLLQGLATRPPAQTRFITNPILKTIHQPCGIRSIVPNVNSSSPIVIRTVATPHITTLSSPTNTSVPPPPVRTIAPLAIKPKPALTSTHASSTNASQTLTSRSLQSTIPSLFQREMLKTSPHLDQGVMFCTEASTSYQDDSNVVIGEDTDELMDPSSPGPPDLGEPQITLLPNKNSDHNTITIEDELTDSCDDVSKVDSPVSTPTSTPKTPQEVRIEKLKKLLQQQEKALDEHRRKRATEQPLNLDDL</sequence>
<feature type="region of interest" description="Disordered" evidence="1">
    <location>
        <begin position="159"/>
        <end position="181"/>
    </location>
</feature>
<feature type="region of interest" description="Disordered" evidence="1">
    <location>
        <begin position="930"/>
        <end position="963"/>
    </location>
</feature>
<gene>
    <name evidence="2" type="ORF">SNE40_018477</name>
</gene>
<evidence type="ECO:0000313" key="2">
    <source>
        <dbReference type="EMBL" id="KAK6169968.1"/>
    </source>
</evidence>
<feature type="region of interest" description="Disordered" evidence="1">
    <location>
        <begin position="1115"/>
        <end position="1215"/>
    </location>
</feature>
<protein>
    <submittedName>
        <fullName evidence="2">Uncharacterized protein</fullName>
    </submittedName>
</protein>
<feature type="compositionally biased region" description="Polar residues" evidence="1">
    <location>
        <begin position="1137"/>
        <end position="1149"/>
    </location>
</feature>
<feature type="region of interest" description="Disordered" evidence="1">
    <location>
        <begin position="226"/>
        <end position="249"/>
    </location>
</feature>
<proteinExistence type="predicted"/>
<feature type="compositionally biased region" description="Acidic residues" evidence="1">
    <location>
        <begin position="1150"/>
        <end position="1159"/>
    </location>
</feature>
<feature type="compositionally biased region" description="Low complexity" evidence="1">
    <location>
        <begin position="226"/>
        <end position="242"/>
    </location>
</feature>
<reference evidence="2 3" key="1">
    <citation type="submission" date="2024-01" db="EMBL/GenBank/DDBJ databases">
        <title>The genome of the rayed Mediterranean limpet Patella caerulea (Linnaeus, 1758).</title>
        <authorList>
            <person name="Anh-Thu Weber A."/>
            <person name="Halstead-Nussloch G."/>
        </authorList>
    </citation>
    <scope>NUCLEOTIDE SEQUENCE [LARGE SCALE GENOMIC DNA]</scope>
    <source>
        <strain evidence="2">AATW-2023a</strain>
        <tissue evidence="2">Whole specimen</tissue>
    </source>
</reference>
<dbReference type="Proteomes" id="UP001347796">
    <property type="component" value="Unassembled WGS sequence"/>
</dbReference>
<comment type="caution">
    <text evidence="2">The sequence shown here is derived from an EMBL/GenBank/DDBJ whole genome shotgun (WGS) entry which is preliminary data.</text>
</comment>
<accession>A0AAN8J759</accession>
<feature type="compositionally biased region" description="Low complexity" evidence="1">
    <location>
        <begin position="1164"/>
        <end position="1178"/>
    </location>
</feature>
<name>A0AAN8J759_PATCE</name>
<dbReference type="EMBL" id="JAZGQO010000014">
    <property type="protein sequence ID" value="KAK6169968.1"/>
    <property type="molecule type" value="Genomic_DNA"/>
</dbReference>
<organism evidence="2 3">
    <name type="scientific">Patella caerulea</name>
    <name type="common">Rayed Mediterranean limpet</name>
    <dbReference type="NCBI Taxonomy" id="87958"/>
    <lineage>
        <taxon>Eukaryota</taxon>
        <taxon>Metazoa</taxon>
        <taxon>Spiralia</taxon>
        <taxon>Lophotrochozoa</taxon>
        <taxon>Mollusca</taxon>
        <taxon>Gastropoda</taxon>
        <taxon>Patellogastropoda</taxon>
        <taxon>Patelloidea</taxon>
        <taxon>Patellidae</taxon>
        <taxon>Patella</taxon>
    </lineage>
</organism>
<evidence type="ECO:0000256" key="1">
    <source>
        <dbReference type="SAM" id="MobiDB-lite"/>
    </source>
</evidence>
<feature type="compositionally biased region" description="Low complexity" evidence="1">
    <location>
        <begin position="940"/>
        <end position="963"/>
    </location>
</feature>
<dbReference type="AlphaFoldDB" id="A0AAN8J759"/>
<keyword evidence="3" id="KW-1185">Reference proteome</keyword>
<evidence type="ECO:0000313" key="3">
    <source>
        <dbReference type="Proteomes" id="UP001347796"/>
    </source>
</evidence>